<reference evidence="2" key="1">
    <citation type="journal article" date="2019" name="Int. J. Syst. Evol. Microbiol.">
        <title>The Global Catalogue of Microorganisms (GCM) 10K type strain sequencing project: providing services to taxonomists for standard genome sequencing and annotation.</title>
        <authorList>
            <consortium name="The Broad Institute Genomics Platform"/>
            <consortium name="The Broad Institute Genome Sequencing Center for Infectious Disease"/>
            <person name="Wu L."/>
            <person name="Ma J."/>
        </authorList>
    </citation>
    <scope>NUCLEOTIDE SEQUENCE [LARGE SCALE GENOMIC DNA]</scope>
    <source>
        <strain evidence="2">CECT 8064</strain>
    </source>
</reference>
<organism evidence="1 2">
    <name type="scientific">Streptomyces ehimensis</name>
    <dbReference type="NCBI Taxonomy" id="68195"/>
    <lineage>
        <taxon>Bacteria</taxon>
        <taxon>Bacillati</taxon>
        <taxon>Actinomycetota</taxon>
        <taxon>Actinomycetes</taxon>
        <taxon>Kitasatosporales</taxon>
        <taxon>Streptomycetaceae</taxon>
        <taxon>Streptomyces</taxon>
    </lineage>
</organism>
<proteinExistence type="predicted"/>
<keyword evidence="2" id="KW-1185">Reference proteome</keyword>
<name>A0ABV9BQH0_9ACTN</name>
<sequence>METQAMGDARRWLAERGVVEADDGWADAKVPGRPLSANEIAHSWAGEVFADEFLDVTVRVRLAFGLLDVLDDYWVTCEIRFADRGPQGPLPADVLWEGYRRRLEADRDAEAVTYSLWTDWFEDRGTAVSAFAETLGNDINTVVAQGSNAALRRAGRVLACSGPVPWPVKQRAYDTAVQLPALHGPVFKGLLASYHDIHGDLEPTAALALLVRLQLPPHTRHLAELHSVLAAGHRNHYISPHAWDDATRRVSEVQGGCVPLS</sequence>
<gene>
    <name evidence="1" type="ORF">ACFPEN_25950</name>
</gene>
<protein>
    <submittedName>
        <fullName evidence="1">Uncharacterized protein</fullName>
    </submittedName>
</protein>
<comment type="caution">
    <text evidence="1">The sequence shown here is derived from an EMBL/GenBank/DDBJ whole genome shotgun (WGS) entry which is preliminary data.</text>
</comment>
<accession>A0ABV9BQH0</accession>
<evidence type="ECO:0000313" key="2">
    <source>
        <dbReference type="Proteomes" id="UP001595990"/>
    </source>
</evidence>
<dbReference type="RefSeq" id="WP_417923568.1">
    <property type="nucleotide sequence ID" value="NZ_JBHSFS010000013.1"/>
</dbReference>
<dbReference type="EMBL" id="JBHSFS010000013">
    <property type="protein sequence ID" value="MFC4516366.1"/>
    <property type="molecule type" value="Genomic_DNA"/>
</dbReference>
<dbReference type="Proteomes" id="UP001595990">
    <property type="component" value="Unassembled WGS sequence"/>
</dbReference>
<evidence type="ECO:0000313" key="1">
    <source>
        <dbReference type="EMBL" id="MFC4516366.1"/>
    </source>
</evidence>